<proteinExistence type="predicted"/>
<feature type="transmembrane region" description="Helical" evidence="1">
    <location>
        <begin position="41"/>
        <end position="62"/>
    </location>
</feature>
<dbReference type="EMBL" id="CYXY01000016">
    <property type="protein sequence ID" value="CUN08330.1"/>
    <property type="molecule type" value="Genomic_DNA"/>
</dbReference>
<keyword evidence="1" id="KW-1133">Transmembrane helix</keyword>
<accession>A0A173U1F8</accession>
<protein>
    <submittedName>
        <fullName evidence="2">Uncharacterized protein</fullName>
    </submittedName>
</protein>
<feature type="transmembrane region" description="Helical" evidence="1">
    <location>
        <begin position="13"/>
        <end position="35"/>
    </location>
</feature>
<evidence type="ECO:0000313" key="3">
    <source>
        <dbReference type="Proteomes" id="UP000095553"/>
    </source>
</evidence>
<feature type="transmembrane region" description="Helical" evidence="1">
    <location>
        <begin position="74"/>
        <end position="94"/>
    </location>
</feature>
<evidence type="ECO:0000256" key="1">
    <source>
        <dbReference type="SAM" id="Phobius"/>
    </source>
</evidence>
<sequence>MNRLYQLPLYKKFHWYIADILMLAIVCISVAVGGIKMLSPYNILYIGAALFMWMIQMALIMICEKDSKKRKDQYLIGIEVFVIPVVILFLAMGMKY</sequence>
<dbReference type="Proteomes" id="UP000095553">
    <property type="component" value="Unassembled WGS sequence"/>
</dbReference>
<keyword evidence="1" id="KW-0472">Membrane</keyword>
<gene>
    <name evidence="2" type="ORF">ERS852571_02409</name>
</gene>
<reference evidence="2 3" key="1">
    <citation type="submission" date="2015-09" db="EMBL/GenBank/DDBJ databases">
        <authorList>
            <consortium name="Pathogen Informatics"/>
        </authorList>
    </citation>
    <scope>NUCLEOTIDE SEQUENCE [LARGE SCALE GENOMIC DNA]</scope>
    <source>
        <strain evidence="2 3">2789STDY5834959</strain>
    </source>
</reference>
<evidence type="ECO:0000313" key="2">
    <source>
        <dbReference type="EMBL" id="CUN08330.1"/>
    </source>
</evidence>
<dbReference type="AlphaFoldDB" id="A0A173U1F8"/>
<dbReference type="RefSeq" id="WP_055073197.1">
    <property type="nucleotide sequence ID" value="NZ_CYXY01000016.1"/>
</dbReference>
<organism evidence="2 3">
    <name type="scientific">Anaerostipes hadrus</name>
    <dbReference type="NCBI Taxonomy" id="649756"/>
    <lineage>
        <taxon>Bacteria</taxon>
        <taxon>Bacillati</taxon>
        <taxon>Bacillota</taxon>
        <taxon>Clostridia</taxon>
        <taxon>Lachnospirales</taxon>
        <taxon>Lachnospiraceae</taxon>
        <taxon>Anaerostipes</taxon>
    </lineage>
</organism>
<name>A0A173U1F8_ANAHA</name>
<keyword evidence="1" id="KW-0812">Transmembrane</keyword>